<evidence type="ECO:0000256" key="2">
    <source>
        <dbReference type="ARBA" id="ARBA00023015"/>
    </source>
</evidence>
<keyword evidence="2" id="KW-0805">Transcription regulation</keyword>
<dbReference type="AlphaFoldDB" id="A0A084GHY4"/>
<dbReference type="GO" id="GO:0000981">
    <property type="term" value="F:DNA-binding transcription factor activity, RNA polymerase II-specific"/>
    <property type="evidence" value="ECO:0007669"/>
    <property type="project" value="InterPro"/>
</dbReference>
<accession>A0A084GHY4</accession>
<keyword evidence="1" id="KW-0479">Metal-binding</keyword>
<keyword evidence="3" id="KW-0804">Transcription</keyword>
<proteinExistence type="predicted"/>
<name>A0A084GHY4_PSEDA</name>
<dbReference type="OrthoDB" id="47007at2759"/>
<gene>
    <name evidence="7" type="ORF">SAPIO_CDS0299</name>
</gene>
<dbReference type="GO" id="GO:0006351">
    <property type="term" value="P:DNA-templated transcription"/>
    <property type="evidence" value="ECO:0007669"/>
    <property type="project" value="InterPro"/>
</dbReference>
<dbReference type="InterPro" id="IPR051127">
    <property type="entry name" value="Fungal_SecMet_Regulators"/>
</dbReference>
<protein>
    <submittedName>
        <fullName evidence="7">C6 transcription factor</fullName>
    </submittedName>
</protein>
<dbReference type="GO" id="GO:0008270">
    <property type="term" value="F:zinc ion binding"/>
    <property type="evidence" value="ECO:0007669"/>
    <property type="project" value="InterPro"/>
</dbReference>
<dbReference type="PANTHER" id="PTHR47424:SF9">
    <property type="entry name" value="TAH-2"/>
    <property type="match status" value="1"/>
</dbReference>
<dbReference type="GeneID" id="27718451"/>
<sequence length="759" mass="84573">MPPKRVRDVERQRCARACGNCKRRKERCNGVQPCRRCIERGVQRDCKITPPLYSRDTVPRPAAAAFPRGSSTGPIEDVRRNVRVRDDGFRNTTIRSHSFSSSSSRLLHERGLVYHPINAFSDSGSVAGSSLTSSSSASASEAVRDARGRHIVVGVAAANNMGLLQKICNIARAGLGPCSLVDALDSPQANNLVENSRAGLSLVQTAMNPPPKPSPESARYLLEWYRLSTNCIFDIFERAELDEGLALWLECPPEEHDTRNAAYYLILAIGAQSCTDNKDELAETYFNYGRCVTLALTEDPSISTIQCHLLITMYLLSRTRTNSAFMHLGLVVRAAYALGIHSREISSLYPTSEYKTRERLWKAIRVLDLFLSITLGRPASTSETRDTTSQENYSASNDLCLIFEKILTWIYGQSMICPTSCKRISDLHRGWASRFVNGLETDSISPGDHIETRVGKMPNIGLIHLKEAYYWTIMLLTQPFLVKLVSSHTSQTTTSQTGKPGSNSSSSALEGDLYPSPPQPSVVFAEACVDSAIRTVELLQIFLTKGNIPRRLPFVINSVFVSALTLSLALFGDLDRYFPVGRSLEKAKEILRCFSHHDTTTEKLLLIVDRLQNACNTYIEARDFRQMEGRLYIMRDLFGSSVFDSFNRLGSFGGNQSDIQGLLTTAYQLSTHPRAALEEPVLEEIVEDIANNEDNEDSYDINDALQAGQRELSSDPNWDRSLSLDVDDSLLRMFWHGHDLESLMQAEGLCSEDLNMLGF</sequence>
<keyword evidence="4" id="KW-0539">Nucleus</keyword>
<evidence type="ECO:0000259" key="6">
    <source>
        <dbReference type="PROSITE" id="PS50048"/>
    </source>
</evidence>
<evidence type="ECO:0000256" key="1">
    <source>
        <dbReference type="ARBA" id="ARBA00022723"/>
    </source>
</evidence>
<dbReference type="Pfam" id="PF00172">
    <property type="entry name" value="Zn_clus"/>
    <property type="match status" value="1"/>
</dbReference>
<evidence type="ECO:0000313" key="8">
    <source>
        <dbReference type="Proteomes" id="UP000028545"/>
    </source>
</evidence>
<comment type="caution">
    <text evidence="7">The sequence shown here is derived from an EMBL/GenBank/DDBJ whole genome shotgun (WGS) entry which is preliminary data.</text>
</comment>
<dbReference type="InterPro" id="IPR001138">
    <property type="entry name" value="Zn2Cys6_DnaBD"/>
</dbReference>
<dbReference type="PROSITE" id="PS00463">
    <property type="entry name" value="ZN2_CY6_FUNGAL_1"/>
    <property type="match status" value="1"/>
</dbReference>
<dbReference type="HOGENOM" id="CLU_010170_0_0_1"/>
<dbReference type="GO" id="GO:0005634">
    <property type="term" value="C:nucleus"/>
    <property type="evidence" value="ECO:0007669"/>
    <property type="project" value="TreeGrafter"/>
</dbReference>
<dbReference type="RefSeq" id="XP_016646745.1">
    <property type="nucleotide sequence ID" value="XM_016783112.1"/>
</dbReference>
<evidence type="ECO:0000313" key="7">
    <source>
        <dbReference type="EMBL" id="KEZ46946.1"/>
    </source>
</evidence>
<feature type="compositionally biased region" description="Polar residues" evidence="5">
    <location>
        <begin position="498"/>
        <end position="508"/>
    </location>
</feature>
<dbReference type="GO" id="GO:0000435">
    <property type="term" value="P:positive regulation of transcription from RNA polymerase II promoter by galactose"/>
    <property type="evidence" value="ECO:0007669"/>
    <property type="project" value="TreeGrafter"/>
</dbReference>
<dbReference type="PANTHER" id="PTHR47424">
    <property type="entry name" value="REGULATORY PROTEIN GAL4"/>
    <property type="match status" value="1"/>
</dbReference>
<feature type="domain" description="Zn(2)-C6 fungal-type" evidence="6">
    <location>
        <begin position="17"/>
        <end position="48"/>
    </location>
</feature>
<dbReference type="OMA" id="IHRKDAN"/>
<dbReference type="KEGG" id="sapo:SAPIO_CDS0299"/>
<evidence type="ECO:0000256" key="3">
    <source>
        <dbReference type="ARBA" id="ARBA00023163"/>
    </source>
</evidence>
<evidence type="ECO:0000256" key="4">
    <source>
        <dbReference type="ARBA" id="ARBA00023242"/>
    </source>
</evidence>
<dbReference type="SMART" id="SM00066">
    <property type="entry name" value="GAL4"/>
    <property type="match status" value="1"/>
</dbReference>
<dbReference type="EMBL" id="JOWA01000011">
    <property type="protein sequence ID" value="KEZ46946.1"/>
    <property type="molecule type" value="Genomic_DNA"/>
</dbReference>
<dbReference type="CDD" id="cd12148">
    <property type="entry name" value="fungal_TF_MHR"/>
    <property type="match status" value="1"/>
</dbReference>
<dbReference type="PROSITE" id="PS50048">
    <property type="entry name" value="ZN2_CY6_FUNGAL_2"/>
    <property type="match status" value="1"/>
</dbReference>
<dbReference type="Pfam" id="PF04082">
    <property type="entry name" value="Fungal_trans"/>
    <property type="match status" value="1"/>
</dbReference>
<dbReference type="CDD" id="cd00067">
    <property type="entry name" value="GAL4"/>
    <property type="match status" value="1"/>
</dbReference>
<feature type="region of interest" description="Disordered" evidence="5">
    <location>
        <begin position="491"/>
        <end position="514"/>
    </location>
</feature>
<evidence type="ECO:0000256" key="5">
    <source>
        <dbReference type="SAM" id="MobiDB-lite"/>
    </source>
</evidence>
<dbReference type="SMART" id="SM00906">
    <property type="entry name" value="Fungal_trans"/>
    <property type="match status" value="1"/>
</dbReference>
<dbReference type="SUPFAM" id="SSF57701">
    <property type="entry name" value="Zn2/Cys6 DNA-binding domain"/>
    <property type="match status" value="1"/>
</dbReference>
<dbReference type="InterPro" id="IPR007219">
    <property type="entry name" value="XnlR_reg_dom"/>
</dbReference>
<organism evidence="7 8">
    <name type="scientific">Pseudallescheria apiosperma</name>
    <name type="common">Scedosporium apiospermum</name>
    <dbReference type="NCBI Taxonomy" id="563466"/>
    <lineage>
        <taxon>Eukaryota</taxon>
        <taxon>Fungi</taxon>
        <taxon>Dikarya</taxon>
        <taxon>Ascomycota</taxon>
        <taxon>Pezizomycotina</taxon>
        <taxon>Sordariomycetes</taxon>
        <taxon>Hypocreomycetidae</taxon>
        <taxon>Microascales</taxon>
        <taxon>Microascaceae</taxon>
        <taxon>Scedosporium</taxon>
    </lineage>
</organism>
<dbReference type="Proteomes" id="UP000028545">
    <property type="component" value="Unassembled WGS sequence"/>
</dbReference>
<reference evidence="7 8" key="1">
    <citation type="journal article" date="2014" name="Genome Announc.">
        <title>Draft genome sequence of the pathogenic fungus Scedosporium apiospermum.</title>
        <authorList>
            <person name="Vandeputte P."/>
            <person name="Ghamrawi S."/>
            <person name="Rechenmann M."/>
            <person name="Iltis A."/>
            <person name="Giraud S."/>
            <person name="Fleury M."/>
            <person name="Thornton C."/>
            <person name="Delhaes L."/>
            <person name="Meyer W."/>
            <person name="Papon N."/>
            <person name="Bouchara J.P."/>
        </authorList>
    </citation>
    <scope>NUCLEOTIDE SEQUENCE [LARGE SCALE GENOMIC DNA]</scope>
    <source>
        <strain evidence="7 8">IHEM 14462</strain>
    </source>
</reference>
<dbReference type="GO" id="GO:0000978">
    <property type="term" value="F:RNA polymerase II cis-regulatory region sequence-specific DNA binding"/>
    <property type="evidence" value="ECO:0007669"/>
    <property type="project" value="TreeGrafter"/>
</dbReference>
<dbReference type="InterPro" id="IPR036864">
    <property type="entry name" value="Zn2-C6_fun-type_DNA-bd_sf"/>
</dbReference>
<dbReference type="VEuPathDB" id="FungiDB:SAPIO_CDS0299"/>
<dbReference type="Gene3D" id="4.10.240.10">
    <property type="entry name" value="Zn(2)-C6 fungal-type DNA-binding domain"/>
    <property type="match status" value="1"/>
</dbReference>
<keyword evidence="8" id="KW-1185">Reference proteome</keyword>